<dbReference type="Pfam" id="PF13455">
    <property type="entry name" value="MUG113"/>
    <property type="match status" value="1"/>
</dbReference>
<evidence type="ECO:0000313" key="1">
    <source>
        <dbReference type="EMBL" id="TFF73865.1"/>
    </source>
</evidence>
<dbReference type="EMBL" id="QORL01000031">
    <property type="protein sequence ID" value="TFF73865.1"/>
    <property type="molecule type" value="Genomic_DNA"/>
</dbReference>
<organism evidence="2 4">
    <name type="scientific">Aeromonas taiwanensis</name>
    <dbReference type="NCBI Taxonomy" id="633417"/>
    <lineage>
        <taxon>Bacteria</taxon>
        <taxon>Pseudomonadati</taxon>
        <taxon>Pseudomonadota</taxon>
        <taxon>Gammaproteobacteria</taxon>
        <taxon>Aeromonadales</taxon>
        <taxon>Aeromonadaceae</taxon>
        <taxon>Aeromonas</taxon>
    </lineage>
</organism>
<proteinExistence type="predicted"/>
<comment type="caution">
    <text evidence="2">The sequence shown here is derived from an EMBL/GenBank/DDBJ whole genome shotgun (WGS) entry which is preliminary data.</text>
</comment>
<dbReference type="EMBL" id="QORK01000031">
    <property type="protein sequence ID" value="TFF78021.1"/>
    <property type="molecule type" value="Genomic_DNA"/>
</dbReference>
<gene>
    <name evidence="1" type="ORF">DRM93_14310</name>
    <name evidence="2" type="ORF">DRM94_14310</name>
</gene>
<dbReference type="RefSeq" id="WP_100653799.1">
    <property type="nucleotide sequence ID" value="NZ_QORJ01000028.1"/>
</dbReference>
<protein>
    <submittedName>
        <fullName evidence="2">GIY-YIG nuclease family protein</fullName>
    </submittedName>
</protein>
<evidence type="ECO:0000313" key="2">
    <source>
        <dbReference type="EMBL" id="TFF78021.1"/>
    </source>
</evidence>
<accession>A0A5F0K8W3</accession>
<evidence type="ECO:0000313" key="4">
    <source>
        <dbReference type="Proteomes" id="UP000297914"/>
    </source>
</evidence>
<evidence type="ECO:0000313" key="3">
    <source>
        <dbReference type="Proteomes" id="UP000297720"/>
    </source>
</evidence>
<dbReference type="Proteomes" id="UP000297720">
    <property type="component" value="Unassembled WGS sequence"/>
</dbReference>
<reference evidence="2 4" key="1">
    <citation type="submission" date="2018-06" db="EMBL/GenBank/DDBJ databases">
        <title>Occurrence of a novel blaKPC-2- and qnrS2- harbouring IncP6 plasmid from Aeromonas taiwanensis isolates recovered from the river sediments.</title>
        <authorList>
            <person name="Zheng B."/>
            <person name="Yu X."/>
            <person name="Xiao Y."/>
        </authorList>
    </citation>
    <scope>NUCLEOTIDE SEQUENCE [LARGE SCALE GENOMIC DNA]</scope>
    <source>
        <strain evidence="1 3">1713</strain>
        <strain evidence="2 4">198</strain>
    </source>
</reference>
<name>A0A5F0K8W3_9GAMM</name>
<dbReference type="Proteomes" id="UP000297914">
    <property type="component" value="Unassembled WGS sequence"/>
</dbReference>
<sequence length="123" mass="14331">MSFKTKEFHKNNKGYVYCCLVSPLESAPYLKIGYSCQPDQRAEQLESNSKLSCKLLDVWEAQSQQAAKAMEYEIHQALKEYSLVGGYWKRESFRRGAYRSLQEYMLHSGLSRVYKNTKIIIES</sequence>
<dbReference type="AlphaFoldDB" id="A0A5F0K8W3"/>
<keyword evidence="3" id="KW-1185">Reference proteome</keyword>